<reference evidence="6 7" key="1">
    <citation type="submission" date="2015-05" db="EMBL/GenBank/DDBJ databases">
        <authorList>
            <person name="Dickey A."/>
            <person name="Clawson M."/>
            <person name="Bono J."/>
            <person name="Loy J.D."/>
        </authorList>
    </citation>
    <scope>NUCLEOTIDE SEQUENCE [LARGE SCALE GENOMIC DNA]</scope>
    <source>
        <strain evidence="6 7">22581</strain>
    </source>
</reference>
<dbReference type="InterPro" id="IPR000847">
    <property type="entry name" value="LysR_HTH_N"/>
</dbReference>
<evidence type="ECO:0000256" key="4">
    <source>
        <dbReference type="ARBA" id="ARBA00023163"/>
    </source>
</evidence>
<dbReference type="GO" id="GO:0003700">
    <property type="term" value="F:DNA-binding transcription factor activity"/>
    <property type="evidence" value="ECO:0007669"/>
    <property type="project" value="InterPro"/>
</dbReference>
<name>A0AAC8PXQ7_9GAMM</name>
<gene>
    <name evidence="6" type="ORF">AAX06_11285</name>
</gene>
<dbReference type="PANTHER" id="PTHR30537">
    <property type="entry name" value="HTH-TYPE TRANSCRIPTIONAL REGULATOR"/>
    <property type="match status" value="1"/>
</dbReference>
<feature type="domain" description="HTH lysR-type" evidence="5">
    <location>
        <begin position="1"/>
        <end position="59"/>
    </location>
</feature>
<dbReference type="GO" id="GO:0006351">
    <property type="term" value="P:DNA-templated transcription"/>
    <property type="evidence" value="ECO:0007669"/>
    <property type="project" value="TreeGrafter"/>
</dbReference>
<comment type="similarity">
    <text evidence="1">Belongs to the LysR transcriptional regulatory family.</text>
</comment>
<dbReference type="PROSITE" id="PS50931">
    <property type="entry name" value="HTH_LYSR"/>
    <property type="match status" value="1"/>
</dbReference>
<keyword evidence="3" id="KW-0238">DNA-binding</keyword>
<dbReference type="InterPro" id="IPR036390">
    <property type="entry name" value="WH_DNA-bd_sf"/>
</dbReference>
<sequence length="296" mass="33321">MQHLNDMAIFVEIVRSKSFSKAGVHLSMPKSTLSERIKRLEKSLGVQLLNRTTRKIELTEAGELYFDKAQKIIDDALATHELISDFGQGVHGEVRISLPVDFAYELIAPIVPKFCERYPDIRLSFDLNSRKVDLVSEPYDVVIRLWTADSDSLVNHLSFDLDGGLYASPDYLNAHGNPQNPDELYQHKLIRIKAGYNRQWRLFDKQGAETIIHADGSLFSNSLGFTLRLGLQGLGVVALPHMVVDSAVKAGALVRVLPDWELMPIRVYVLTTTRLLPAKVQAWIGFLKNELIDAKK</sequence>
<dbReference type="SUPFAM" id="SSF53850">
    <property type="entry name" value="Periplasmic binding protein-like II"/>
    <property type="match status" value="1"/>
</dbReference>
<evidence type="ECO:0000313" key="7">
    <source>
        <dbReference type="Proteomes" id="UP000077465"/>
    </source>
</evidence>
<keyword evidence="4" id="KW-0804">Transcription</keyword>
<dbReference type="Proteomes" id="UP000077465">
    <property type="component" value="Chromosome"/>
</dbReference>
<dbReference type="InterPro" id="IPR058163">
    <property type="entry name" value="LysR-type_TF_proteobact-type"/>
</dbReference>
<accession>A0AAC8PXQ7</accession>
<dbReference type="EMBL" id="CP011376">
    <property type="protein sequence ID" value="AKG08619.1"/>
    <property type="molecule type" value="Genomic_DNA"/>
</dbReference>
<evidence type="ECO:0000256" key="2">
    <source>
        <dbReference type="ARBA" id="ARBA00023015"/>
    </source>
</evidence>
<evidence type="ECO:0000259" key="5">
    <source>
        <dbReference type="PROSITE" id="PS50931"/>
    </source>
</evidence>
<dbReference type="InterPro" id="IPR005119">
    <property type="entry name" value="LysR_subst-bd"/>
</dbReference>
<evidence type="ECO:0000313" key="6">
    <source>
        <dbReference type="EMBL" id="AKG08619.1"/>
    </source>
</evidence>
<dbReference type="SUPFAM" id="SSF46785">
    <property type="entry name" value="Winged helix' DNA-binding domain"/>
    <property type="match status" value="1"/>
</dbReference>
<dbReference type="Gene3D" id="1.10.10.10">
    <property type="entry name" value="Winged helix-like DNA-binding domain superfamily/Winged helix DNA-binding domain"/>
    <property type="match status" value="1"/>
</dbReference>
<dbReference type="GO" id="GO:0043565">
    <property type="term" value="F:sequence-specific DNA binding"/>
    <property type="evidence" value="ECO:0007669"/>
    <property type="project" value="TreeGrafter"/>
</dbReference>
<organism evidence="6 7">
    <name type="scientific">Moraxella bovoculi</name>
    <dbReference type="NCBI Taxonomy" id="386891"/>
    <lineage>
        <taxon>Bacteria</taxon>
        <taxon>Pseudomonadati</taxon>
        <taxon>Pseudomonadota</taxon>
        <taxon>Gammaproteobacteria</taxon>
        <taxon>Moraxellales</taxon>
        <taxon>Moraxellaceae</taxon>
        <taxon>Moraxella</taxon>
    </lineage>
</organism>
<dbReference type="AlphaFoldDB" id="A0AAC8PXQ7"/>
<keyword evidence="2" id="KW-0805">Transcription regulation</keyword>
<dbReference type="RefSeq" id="WP_046697344.1">
    <property type="nucleotide sequence ID" value="NZ_CP011376.1"/>
</dbReference>
<evidence type="ECO:0000256" key="3">
    <source>
        <dbReference type="ARBA" id="ARBA00023125"/>
    </source>
</evidence>
<dbReference type="Gene3D" id="3.40.190.290">
    <property type="match status" value="1"/>
</dbReference>
<dbReference type="InterPro" id="IPR036388">
    <property type="entry name" value="WH-like_DNA-bd_sf"/>
</dbReference>
<proteinExistence type="inferred from homology"/>
<dbReference type="Pfam" id="PF00126">
    <property type="entry name" value="HTH_1"/>
    <property type="match status" value="1"/>
</dbReference>
<dbReference type="PANTHER" id="PTHR30537:SF5">
    <property type="entry name" value="HTH-TYPE TRANSCRIPTIONAL ACTIVATOR TTDR-RELATED"/>
    <property type="match status" value="1"/>
</dbReference>
<protein>
    <recommendedName>
        <fullName evidence="5">HTH lysR-type domain-containing protein</fullName>
    </recommendedName>
</protein>
<dbReference type="CDD" id="cd08422">
    <property type="entry name" value="PBP2_CrgA_like"/>
    <property type="match status" value="1"/>
</dbReference>
<dbReference type="FunFam" id="1.10.10.10:FF:000001">
    <property type="entry name" value="LysR family transcriptional regulator"/>
    <property type="match status" value="1"/>
</dbReference>
<evidence type="ECO:0000256" key="1">
    <source>
        <dbReference type="ARBA" id="ARBA00009437"/>
    </source>
</evidence>
<dbReference type="Pfam" id="PF03466">
    <property type="entry name" value="LysR_substrate"/>
    <property type="match status" value="1"/>
</dbReference>